<dbReference type="AlphaFoldDB" id="U4QFD4"/>
<evidence type="ECO:0000313" key="3">
    <source>
        <dbReference type="Proteomes" id="UP000017243"/>
    </source>
</evidence>
<organism evidence="1 3">
    <name type="scientific">Lactobacillus helveticus CIRM-BIA 953</name>
    <dbReference type="NCBI Taxonomy" id="1226335"/>
    <lineage>
        <taxon>Bacteria</taxon>
        <taxon>Bacillati</taxon>
        <taxon>Bacillota</taxon>
        <taxon>Bacilli</taxon>
        <taxon>Lactobacillales</taxon>
        <taxon>Lactobacillaceae</taxon>
        <taxon>Lactobacillus</taxon>
    </lineage>
</organism>
<gene>
    <name evidence="1" type="ORF">LHCIRMBIA953_02541</name>
    <name evidence="2" type="ORF">LHCIRMBIA953_02625</name>
</gene>
<dbReference type="EMBL" id="CBUH010000169">
    <property type="protein sequence ID" value="CDI43272.1"/>
    <property type="molecule type" value="Genomic_DNA"/>
</dbReference>
<sequence>MVTRKEFDDHQLVLWDDMNSGDCNTYSLTHWVAGKVYASANTHIVALEGEEAYYTFSIEKEHATNDDLLRLYKEGKTVDLGTLDGAFVRTFEFAETDKLMHKYYMAINAKNEKKAQEYIEELYRIYIY</sequence>
<dbReference type="RefSeq" id="WP_023061928.1">
    <property type="nucleotide sequence ID" value="NZ_CBUH010000169.1"/>
</dbReference>
<dbReference type="Proteomes" id="UP000017243">
    <property type="component" value="Unassembled WGS sequence"/>
</dbReference>
<evidence type="ECO:0000313" key="1">
    <source>
        <dbReference type="EMBL" id="CDI43272.1"/>
    </source>
</evidence>
<comment type="caution">
    <text evidence="1">The sequence shown here is derived from an EMBL/GenBank/DDBJ whole genome shotgun (WGS) entry which is preliminary data.</text>
</comment>
<name>U4QFD4_LACHE</name>
<evidence type="ECO:0000313" key="2">
    <source>
        <dbReference type="EMBL" id="CDI43354.1"/>
    </source>
</evidence>
<dbReference type="EMBL" id="CBUH010000169">
    <property type="protein sequence ID" value="CDI43354.1"/>
    <property type="molecule type" value="Genomic_DNA"/>
</dbReference>
<protein>
    <submittedName>
        <fullName evidence="1">Uncharacterized protein</fullName>
    </submittedName>
</protein>
<reference evidence="1 3" key="1">
    <citation type="submission" date="2013-09" db="EMBL/GenBank/DDBJ databases">
        <title>Draft Genome Sequence of five Lactobacillus helveticus strains CIRM-BIA 101T, 103, 104, 951 and 953 isolated from milk product.</title>
        <authorList>
            <person name="Valence F."/>
            <person name="Chuat V."/>
            <person name="Ma L."/>
            <person name="Creno S."/>
            <person name="Falentin H."/>
            <person name="Lortal S."/>
            <person name="Bizet C."/>
            <person name="Clermont D."/>
            <person name="Loux V."/>
            <person name="Bouchier C."/>
            <person name="Cousin S."/>
        </authorList>
    </citation>
    <scope>NUCLEOTIDE SEQUENCE [LARGE SCALE GENOMIC DNA]</scope>
    <source>
        <strain evidence="1 3">CIRM-BIA 953</strain>
    </source>
</reference>
<proteinExistence type="predicted"/>
<accession>U4QFD4</accession>